<dbReference type="FunFam" id="3.40.50.10190:FF:000025">
    <property type="entry name" value="Breast cancer type 1 susceptibility protein homolog"/>
    <property type="match status" value="1"/>
</dbReference>
<keyword evidence="2" id="KW-0677">Repeat</keyword>
<dbReference type="OMA" id="LECIATF"/>
<dbReference type="AlphaFoldDB" id="A0A2K6GB04"/>
<evidence type="ECO:0000313" key="7">
    <source>
        <dbReference type="Ensembl" id="ENSPCOP00000023392.1"/>
    </source>
</evidence>
<evidence type="ECO:0000256" key="5">
    <source>
        <dbReference type="ARBA" id="ARBA00023242"/>
    </source>
</evidence>
<comment type="subcellular location">
    <subcellularLocation>
        <location evidence="1">Nucleus</location>
    </subcellularLocation>
</comment>
<keyword evidence="5" id="KW-0539">Nucleus</keyword>
<dbReference type="GO" id="GO:0007095">
    <property type="term" value="P:mitotic G2 DNA damage checkpoint signaling"/>
    <property type="evidence" value="ECO:0007669"/>
    <property type="project" value="TreeGrafter"/>
</dbReference>
<dbReference type="SUPFAM" id="SSF52113">
    <property type="entry name" value="BRCT domain"/>
    <property type="match status" value="2"/>
</dbReference>
<organism evidence="7 8">
    <name type="scientific">Propithecus coquereli</name>
    <name type="common">Coquerel's sifaka</name>
    <name type="synonym">Propithecus verreauxi coquereli</name>
    <dbReference type="NCBI Taxonomy" id="379532"/>
    <lineage>
        <taxon>Eukaryota</taxon>
        <taxon>Metazoa</taxon>
        <taxon>Chordata</taxon>
        <taxon>Craniata</taxon>
        <taxon>Vertebrata</taxon>
        <taxon>Euteleostomi</taxon>
        <taxon>Mammalia</taxon>
        <taxon>Eutheria</taxon>
        <taxon>Euarchontoglires</taxon>
        <taxon>Primates</taxon>
        <taxon>Strepsirrhini</taxon>
        <taxon>Lemuriformes</taxon>
        <taxon>Indriidae</taxon>
        <taxon>Propithecus</taxon>
    </lineage>
</organism>
<dbReference type="Ensembl" id="ENSPCOT00000034070.1">
    <property type="protein sequence ID" value="ENSPCOP00000023392.1"/>
    <property type="gene ID" value="ENSPCOG00000023832.1"/>
</dbReference>
<sequence length="157" mass="17791">CERTLKYFLGIAGGKWVVSYSWVTQSIKEKKMLDEHDFEVRGDVVNGRNHQGPKRARESQDRKVKDKVLLCCPDQLEWMVQLCGATVVKELSSFTVGTGVHPVVVVQPDAWTEDDGFHAIGQMCEAPVVTREWVLDSVALYQCQELDTYLIPQIPHC</sequence>
<feature type="domain" description="BRCT" evidence="6">
    <location>
        <begin position="1"/>
        <end position="40"/>
    </location>
</feature>
<dbReference type="GO" id="GO:0031436">
    <property type="term" value="C:BRCA1-BARD1 complex"/>
    <property type="evidence" value="ECO:0007669"/>
    <property type="project" value="TreeGrafter"/>
</dbReference>
<dbReference type="CDD" id="cd17721">
    <property type="entry name" value="BRCT_BRCA1_rpt2"/>
    <property type="match status" value="1"/>
</dbReference>
<keyword evidence="3" id="KW-0227">DNA damage</keyword>
<evidence type="ECO:0000256" key="1">
    <source>
        <dbReference type="ARBA" id="ARBA00004123"/>
    </source>
</evidence>
<dbReference type="GO" id="GO:0043009">
    <property type="term" value="P:chordate embryonic development"/>
    <property type="evidence" value="ECO:0007669"/>
    <property type="project" value="TreeGrafter"/>
</dbReference>
<name>A0A2K6GB04_PROCO</name>
<dbReference type="GO" id="GO:0004842">
    <property type="term" value="F:ubiquitin-protein transferase activity"/>
    <property type="evidence" value="ECO:0007669"/>
    <property type="project" value="TreeGrafter"/>
</dbReference>
<dbReference type="GeneTree" id="ENSGT00440000034289"/>
<dbReference type="InterPro" id="IPR036420">
    <property type="entry name" value="BRCT_dom_sf"/>
</dbReference>
<evidence type="ECO:0000313" key="8">
    <source>
        <dbReference type="Proteomes" id="UP000233160"/>
    </source>
</evidence>
<accession>A0A2K6GB04</accession>
<dbReference type="Proteomes" id="UP000233160">
    <property type="component" value="Unassembled WGS sequence"/>
</dbReference>
<dbReference type="InterPro" id="IPR031099">
    <property type="entry name" value="BRCA1-associated"/>
</dbReference>
<dbReference type="PROSITE" id="PS50172">
    <property type="entry name" value="BRCT"/>
    <property type="match status" value="2"/>
</dbReference>
<protein>
    <recommendedName>
        <fullName evidence="6">BRCT domain-containing protein</fullName>
    </recommendedName>
</protein>
<dbReference type="GO" id="GO:0000724">
    <property type="term" value="P:double-strand break repair via homologous recombination"/>
    <property type="evidence" value="ECO:0007669"/>
    <property type="project" value="TreeGrafter"/>
</dbReference>
<keyword evidence="8" id="KW-1185">Reference proteome</keyword>
<dbReference type="SMART" id="SM00292">
    <property type="entry name" value="BRCT"/>
    <property type="match status" value="1"/>
</dbReference>
<dbReference type="STRING" id="379532.ENSPCOP00000023392"/>
<dbReference type="PANTHER" id="PTHR13763:SF0">
    <property type="entry name" value="BREAST CANCER TYPE 1 SUSCEPTIBILITY PROTEIN"/>
    <property type="match status" value="1"/>
</dbReference>
<evidence type="ECO:0000256" key="4">
    <source>
        <dbReference type="ARBA" id="ARBA00023204"/>
    </source>
</evidence>
<reference evidence="7" key="1">
    <citation type="submission" date="2025-08" db="UniProtKB">
        <authorList>
            <consortium name="Ensembl"/>
        </authorList>
    </citation>
    <scope>IDENTIFICATION</scope>
</reference>
<evidence type="ECO:0000259" key="6">
    <source>
        <dbReference type="PROSITE" id="PS50172"/>
    </source>
</evidence>
<proteinExistence type="predicted"/>
<dbReference type="GO" id="GO:0045944">
    <property type="term" value="P:positive regulation of transcription by RNA polymerase II"/>
    <property type="evidence" value="ECO:0007669"/>
    <property type="project" value="TreeGrafter"/>
</dbReference>
<dbReference type="PANTHER" id="PTHR13763">
    <property type="entry name" value="BREAST CANCER TYPE 1 SUSCEPTIBILITY PROTEIN BRCA1"/>
    <property type="match status" value="1"/>
</dbReference>
<evidence type="ECO:0000256" key="2">
    <source>
        <dbReference type="ARBA" id="ARBA00022737"/>
    </source>
</evidence>
<keyword evidence="4" id="KW-0234">DNA repair</keyword>
<dbReference type="Gene3D" id="3.40.50.10190">
    <property type="entry name" value="BRCT domain"/>
    <property type="match status" value="2"/>
</dbReference>
<dbReference type="GO" id="GO:0070531">
    <property type="term" value="C:BRCA1-A complex"/>
    <property type="evidence" value="ECO:0007669"/>
    <property type="project" value="TreeGrafter"/>
</dbReference>
<dbReference type="Pfam" id="PF00533">
    <property type="entry name" value="BRCT"/>
    <property type="match status" value="1"/>
</dbReference>
<evidence type="ECO:0000256" key="3">
    <source>
        <dbReference type="ARBA" id="ARBA00022763"/>
    </source>
</evidence>
<feature type="domain" description="BRCT" evidence="6">
    <location>
        <begin position="74"/>
        <end position="151"/>
    </location>
</feature>
<reference evidence="7" key="2">
    <citation type="submission" date="2025-09" db="UniProtKB">
        <authorList>
            <consortium name="Ensembl"/>
        </authorList>
    </citation>
    <scope>IDENTIFICATION</scope>
</reference>
<dbReference type="InterPro" id="IPR001357">
    <property type="entry name" value="BRCT_dom"/>
</dbReference>